<dbReference type="STRING" id="1045558.SAMN05216175_11119"/>
<evidence type="ECO:0000313" key="2">
    <source>
        <dbReference type="Proteomes" id="UP000198623"/>
    </source>
</evidence>
<keyword evidence="2" id="KW-1185">Reference proteome</keyword>
<accession>A0A1I2TU11</accession>
<name>A0A1I2TU11_9GAMM</name>
<dbReference type="AlphaFoldDB" id="A0A1I2TU11"/>
<dbReference type="Pfam" id="PF13455">
    <property type="entry name" value="MUG113"/>
    <property type="match status" value="1"/>
</dbReference>
<dbReference type="OrthoDB" id="5917870at2"/>
<reference evidence="2" key="1">
    <citation type="submission" date="2016-10" db="EMBL/GenBank/DDBJ databases">
        <authorList>
            <person name="Varghese N."/>
            <person name="Submissions S."/>
        </authorList>
    </citation>
    <scope>NUCLEOTIDE SEQUENCE [LARGE SCALE GENOMIC DNA]</scope>
    <source>
        <strain evidence="2">CGMCC 1.10971</strain>
    </source>
</reference>
<dbReference type="EMBL" id="FOOU01000011">
    <property type="protein sequence ID" value="SFG68368.1"/>
    <property type="molecule type" value="Genomic_DNA"/>
</dbReference>
<dbReference type="Proteomes" id="UP000198623">
    <property type="component" value="Unassembled WGS sequence"/>
</dbReference>
<proteinExistence type="predicted"/>
<dbReference type="RefSeq" id="WP_090728883.1">
    <property type="nucleotide sequence ID" value="NZ_FOOU01000011.1"/>
</dbReference>
<organism evidence="1 2">
    <name type="scientific">Neptunomonas qingdaonensis</name>
    <dbReference type="NCBI Taxonomy" id="1045558"/>
    <lineage>
        <taxon>Bacteria</taxon>
        <taxon>Pseudomonadati</taxon>
        <taxon>Pseudomonadota</taxon>
        <taxon>Gammaproteobacteria</taxon>
        <taxon>Oceanospirillales</taxon>
        <taxon>Oceanospirillaceae</taxon>
        <taxon>Neptunomonas</taxon>
    </lineage>
</organism>
<gene>
    <name evidence="1" type="ORF">SAMN05216175_11119</name>
</gene>
<sequence>MIIPKTFFRVSNSCLIVEDSCGKARIQMPAGLGARLRPRHGLVIAEWNEQEQVGEVSGIGLVVGVNQADSEAELQYCPVNITLKPNPSGRRYWRNPFLGFAKEVVGRYMLEDLFHEQFEGMEDLSFQATRSTGVDRGGACTGGYVYVLKSDYGYKIGKTVNIKSRTRLFEVKLPFVTAIESYAWFDDYTQAESSLHRKFSAKRTEGEWFDLDSNDLKYISSLGDQIRIEGL</sequence>
<protein>
    <submittedName>
        <fullName evidence="1">Meiotically up-regulated gene 113</fullName>
    </submittedName>
</protein>
<evidence type="ECO:0000313" key="1">
    <source>
        <dbReference type="EMBL" id="SFG68368.1"/>
    </source>
</evidence>